<evidence type="ECO:0000259" key="5">
    <source>
        <dbReference type="PROSITE" id="PS50932"/>
    </source>
</evidence>
<keyword evidence="3" id="KW-0238">DNA-binding</keyword>
<dbReference type="CDD" id="cd01392">
    <property type="entry name" value="HTH_LacI"/>
    <property type="match status" value="1"/>
</dbReference>
<dbReference type="InterPro" id="IPR046335">
    <property type="entry name" value="LacI/GalR-like_sensor"/>
</dbReference>
<protein>
    <submittedName>
        <fullName evidence="6">LacI family transcriptional regulator</fullName>
    </submittedName>
</protein>
<dbReference type="Proteomes" id="UP000289411">
    <property type="component" value="Unassembled WGS sequence"/>
</dbReference>
<dbReference type="EMBL" id="QYBC01000023">
    <property type="protein sequence ID" value="RYB02079.1"/>
    <property type="molecule type" value="Genomic_DNA"/>
</dbReference>
<keyword evidence="4" id="KW-0804">Transcription</keyword>
<dbReference type="PANTHER" id="PTHR30146:SF148">
    <property type="entry name" value="HTH-TYPE TRANSCRIPTIONAL REPRESSOR PURR-RELATED"/>
    <property type="match status" value="1"/>
</dbReference>
<keyword evidence="7" id="KW-1185">Reference proteome</keyword>
<dbReference type="AlphaFoldDB" id="A0A4Q2R8L7"/>
<dbReference type="SUPFAM" id="SSF53822">
    <property type="entry name" value="Periplasmic binding protein-like I"/>
    <property type="match status" value="1"/>
</dbReference>
<keyword evidence="2" id="KW-0805">Transcription regulation</keyword>
<dbReference type="OrthoDB" id="9805705at2"/>
<dbReference type="Pfam" id="PF00356">
    <property type="entry name" value="LacI"/>
    <property type="match status" value="1"/>
</dbReference>
<reference evidence="6 7" key="1">
    <citation type="submission" date="2018-09" db="EMBL/GenBank/DDBJ databases">
        <authorList>
            <person name="Grouzdev D.S."/>
            <person name="Krutkina M.S."/>
        </authorList>
    </citation>
    <scope>NUCLEOTIDE SEQUENCE [LARGE SCALE GENOMIC DNA]</scope>
    <source>
        <strain evidence="6 7">RmlP001</strain>
    </source>
</reference>
<evidence type="ECO:0000313" key="6">
    <source>
        <dbReference type="EMBL" id="RYB02079.1"/>
    </source>
</evidence>
<organism evidence="6 7">
    <name type="scientific">Lichenibacterium ramalinae</name>
    <dbReference type="NCBI Taxonomy" id="2316527"/>
    <lineage>
        <taxon>Bacteria</taxon>
        <taxon>Pseudomonadati</taxon>
        <taxon>Pseudomonadota</taxon>
        <taxon>Alphaproteobacteria</taxon>
        <taxon>Hyphomicrobiales</taxon>
        <taxon>Lichenihabitantaceae</taxon>
        <taxon>Lichenibacterium</taxon>
    </lineage>
</organism>
<evidence type="ECO:0000256" key="3">
    <source>
        <dbReference type="ARBA" id="ARBA00023125"/>
    </source>
</evidence>
<sequence>MNDHTIRNMEEFSLLSGISRPTLSKYFNDPASVRASTRAQIEQALKRYDYRPNLFAVNLNKRKPKIIGLLVPDLGDPFFAQLVRLVEKRCIAAGLFLMVLSSGGEAGLEARAVETLLSFNIAGAVLAPLGRSSKGGLIQSLQARIPVVFVDSRLDEADAFVGTDNRQSIGLITDYLCRTGERPTFVDMPPVNHNAAERRAAYVATMEALGLQPEIVPVPAGRDWNFEEVGFTAAAAVLDGPTGFPTRTLLCANDRIATGVMAAAFGRGIRVGREPGCGLRVAGHDDQPLSRYACPPLTTVAQDFAGLAGAALDILLARIDGGPEAERKAGQVRLDARLVMRASA</sequence>
<name>A0A4Q2R8L7_9HYPH</name>
<comment type="caution">
    <text evidence="6">The sequence shown here is derived from an EMBL/GenBank/DDBJ whole genome shotgun (WGS) entry which is preliminary data.</text>
</comment>
<dbReference type="InterPro" id="IPR028082">
    <property type="entry name" value="Peripla_BP_I"/>
</dbReference>
<dbReference type="GO" id="GO:0003700">
    <property type="term" value="F:DNA-binding transcription factor activity"/>
    <property type="evidence" value="ECO:0007669"/>
    <property type="project" value="TreeGrafter"/>
</dbReference>
<proteinExistence type="predicted"/>
<feature type="domain" description="HTH lacI-type" evidence="5">
    <location>
        <begin position="7"/>
        <end position="61"/>
    </location>
</feature>
<accession>A0A4Q2R8L7</accession>
<dbReference type="SMART" id="SM00354">
    <property type="entry name" value="HTH_LACI"/>
    <property type="match status" value="1"/>
</dbReference>
<evidence type="ECO:0000256" key="2">
    <source>
        <dbReference type="ARBA" id="ARBA00023015"/>
    </source>
</evidence>
<dbReference type="Pfam" id="PF13377">
    <property type="entry name" value="Peripla_BP_3"/>
    <property type="match status" value="1"/>
</dbReference>
<dbReference type="Gene3D" id="3.40.50.2300">
    <property type="match status" value="2"/>
</dbReference>
<keyword evidence="1" id="KW-0678">Repressor</keyword>
<dbReference type="GO" id="GO:0000976">
    <property type="term" value="F:transcription cis-regulatory region binding"/>
    <property type="evidence" value="ECO:0007669"/>
    <property type="project" value="TreeGrafter"/>
</dbReference>
<evidence type="ECO:0000256" key="4">
    <source>
        <dbReference type="ARBA" id="ARBA00023163"/>
    </source>
</evidence>
<dbReference type="RefSeq" id="WP_129221446.1">
    <property type="nucleotide sequence ID" value="NZ_QYBC01000023.1"/>
</dbReference>
<gene>
    <name evidence="6" type="ORF">D3272_22380</name>
</gene>
<reference evidence="6 7" key="2">
    <citation type="submission" date="2019-02" db="EMBL/GenBank/DDBJ databases">
        <title>'Lichenibacterium ramalinii' gen. nov. sp. nov., 'Lichenibacterium minor' gen. nov. sp. nov.</title>
        <authorList>
            <person name="Pankratov T."/>
        </authorList>
    </citation>
    <scope>NUCLEOTIDE SEQUENCE [LARGE SCALE GENOMIC DNA]</scope>
    <source>
        <strain evidence="6 7">RmlP001</strain>
    </source>
</reference>
<dbReference type="InterPro" id="IPR000843">
    <property type="entry name" value="HTH_LacI"/>
</dbReference>
<evidence type="ECO:0000313" key="7">
    <source>
        <dbReference type="Proteomes" id="UP000289411"/>
    </source>
</evidence>
<dbReference type="InterPro" id="IPR010982">
    <property type="entry name" value="Lambda_DNA-bd_dom_sf"/>
</dbReference>
<dbReference type="PANTHER" id="PTHR30146">
    <property type="entry name" value="LACI-RELATED TRANSCRIPTIONAL REPRESSOR"/>
    <property type="match status" value="1"/>
</dbReference>
<dbReference type="SUPFAM" id="SSF47413">
    <property type="entry name" value="lambda repressor-like DNA-binding domains"/>
    <property type="match status" value="1"/>
</dbReference>
<evidence type="ECO:0000256" key="1">
    <source>
        <dbReference type="ARBA" id="ARBA00022491"/>
    </source>
</evidence>
<dbReference type="Gene3D" id="1.10.260.40">
    <property type="entry name" value="lambda repressor-like DNA-binding domains"/>
    <property type="match status" value="1"/>
</dbReference>
<dbReference type="CDD" id="cd06267">
    <property type="entry name" value="PBP1_LacI_sugar_binding-like"/>
    <property type="match status" value="1"/>
</dbReference>
<dbReference type="PROSITE" id="PS50932">
    <property type="entry name" value="HTH_LACI_2"/>
    <property type="match status" value="1"/>
</dbReference>